<protein>
    <recommendedName>
        <fullName evidence="6">Lipoprotein</fullName>
    </recommendedName>
</protein>
<feature type="signal peptide" evidence="7">
    <location>
        <begin position="1"/>
        <end position="32"/>
    </location>
</feature>
<evidence type="ECO:0000256" key="6">
    <source>
        <dbReference type="PIRNR" id="PIRNR002854"/>
    </source>
</evidence>
<gene>
    <name evidence="8" type="ORF">FHP08_14460</name>
</gene>
<reference evidence="8 9" key="1">
    <citation type="submission" date="2019-06" db="EMBL/GenBank/DDBJ databases">
        <title>Quisquiliibacterium sp. nov., isolated from a maize field.</title>
        <authorList>
            <person name="Lin S.-Y."/>
            <person name="Tsai C.-F."/>
            <person name="Young C.-C."/>
        </authorList>
    </citation>
    <scope>NUCLEOTIDE SEQUENCE [LARGE SCALE GENOMIC DNA]</scope>
    <source>
        <strain evidence="8 9">CC-CFT501</strain>
    </source>
</reference>
<accession>A0A5C8NT17</accession>
<evidence type="ECO:0000256" key="7">
    <source>
        <dbReference type="SAM" id="SignalP"/>
    </source>
</evidence>
<dbReference type="OrthoDB" id="9812878at2"/>
<evidence type="ECO:0000256" key="4">
    <source>
        <dbReference type="ARBA" id="ARBA00023139"/>
    </source>
</evidence>
<feature type="chain" id="PRO_5022975949" description="Lipoprotein" evidence="7">
    <location>
        <begin position="33"/>
        <end position="272"/>
    </location>
</feature>
<dbReference type="GO" id="GO:0016020">
    <property type="term" value="C:membrane"/>
    <property type="evidence" value="ECO:0007669"/>
    <property type="project" value="UniProtKB-SubCell"/>
</dbReference>
<comment type="subcellular location">
    <subcellularLocation>
        <location evidence="1">Membrane</location>
        <topology evidence="1">Lipid-anchor</topology>
    </subcellularLocation>
</comment>
<dbReference type="EMBL" id="VDUY01000006">
    <property type="protein sequence ID" value="TXL64142.1"/>
    <property type="molecule type" value="Genomic_DNA"/>
</dbReference>
<dbReference type="NCBIfam" id="TIGR00363">
    <property type="entry name" value="MetQ/NlpA family lipoprotein"/>
    <property type="match status" value="1"/>
</dbReference>
<dbReference type="CDD" id="cd13598">
    <property type="entry name" value="PBP2_lipoprotein_IlpA_like"/>
    <property type="match status" value="1"/>
</dbReference>
<evidence type="ECO:0000256" key="2">
    <source>
        <dbReference type="ARBA" id="ARBA00022729"/>
    </source>
</evidence>
<keyword evidence="2 7" id="KW-0732">Signal</keyword>
<keyword evidence="5 6" id="KW-0449">Lipoprotein</keyword>
<organism evidence="8 9">
    <name type="scientific">Zeimonas arvi</name>
    <dbReference type="NCBI Taxonomy" id="2498847"/>
    <lineage>
        <taxon>Bacteria</taxon>
        <taxon>Pseudomonadati</taxon>
        <taxon>Pseudomonadota</taxon>
        <taxon>Betaproteobacteria</taxon>
        <taxon>Burkholderiales</taxon>
        <taxon>Burkholderiaceae</taxon>
        <taxon>Zeimonas</taxon>
    </lineage>
</organism>
<proteinExistence type="inferred from homology"/>
<keyword evidence="9" id="KW-1185">Reference proteome</keyword>
<dbReference type="InterPro" id="IPR006311">
    <property type="entry name" value="TAT_signal"/>
</dbReference>
<name>A0A5C8NT17_9BURK</name>
<evidence type="ECO:0000256" key="5">
    <source>
        <dbReference type="ARBA" id="ARBA00023288"/>
    </source>
</evidence>
<dbReference type="PANTHER" id="PTHR30429:SF1">
    <property type="entry name" value="D-METHIONINE-BINDING LIPOPROTEIN METQ-RELATED"/>
    <property type="match status" value="1"/>
</dbReference>
<dbReference type="RefSeq" id="WP_147705203.1">
    <property type="nucleotide sequence ID" value="NZ_VDUY01000006.1"/>
</dbReference>
<sequence length="272" mass="29942">MTAKLPARRILLSLAAAGAALLTLPLATPAFAQDKPIRVGVTAGPHAEIMEVVKKVAAERGFRIQLVEFTDYVIPNQALAAGETEANSFQHEPYLKNQLSKTNWKLAKVAYTISSPMGFYSNKYKRFDDLPNGARVAIQNDPTNGARSLQLLHNNGIIKLRDPKNVTASVADIVENPKKLKFVELDAAQLARSIPDVDAAAVNNNYAVQAGLNPARDTILAEPADNPWVNIIAVREADKDQPWVARLVEAYRSEPVKQFIDQRFKGTYQATW</sequence>
<keyword evidence="4" id="KW-0564">Palmitate</keyword>
<dbReference type="Pfam" id="PF03180">
    <property type="entry name" value="Lipoprotein_9"/>
    <property type="match status" value="1"/>
</dbReference>
<dbReference type="PANTHER" id="PTHR30429">
    <property type="entry name" value="D-METHIONINE-BINDING LIPOPROTEIN METQ"/>
    <property type="match status" value="1"/>
</dbReference>
<dbReference type="PIRSF" id="PIRSF002854">
    <property type="entry name" value="MetQ"/>
    <property type="match status" value="1"/>
</dbReference>
<dbReference type="Proteomes" id="UP000321548">
    <property type="component" value="Unassembled WGS sequence"/>
</dbReference>
<dbReference type="Gene3D" id="3.40.190.10">
    <property type="entry name" value="Periplasmic binding protein-like II"/>
    <property type="match status" value="2"/>
</dbReference>
<dbReference type="PROSITE" id="PS51318">
    <property type="entry name" value="TAT"/>
    <property type="match status" value="1"/>
</dbReference>
<comment type="caution">
    <text evidence="8">The sequence shown here is derived from an EMBL/GenBank/DDBJ whole genome shotgun (WGS) entry which is preliminary data.</text>
</comment>
<evidence type="ECO:0000256" key="3">
    <source>
        <dbReference type="ARBA" id="ARBA00023136"/>
    </source>
</evidence>
<comment type="similarity">
    <text evidence="6">Belongs to the nlpA lipoprotein family.</text>
</comment>
<evidence type="ECO:0000313" key="9">
    <source>
        <dbReference type="Proteomes" id="UP000321548"/>
    </source>
</evidence>
<dbReference type="AlphaFoldDB" id="A0A5C8NT17"/>
<dbReference type="SUPFAM" id="SSF53850">
    <property type="entry name" value="Periplasmic binding protein-like II"/>
    <property type="match status" value="1"/>
</dbReference>
<dbReference type="InterPro" id="IPR004872">
    <property type="entry name" value="Lipoprotein_NlpA"/>
</dbReference>
<keyword evidence="3" id="KW-0472">Membrane</keyword>
<evidence type="ECO:0000313" key="8">
    <source>
        <dbReference type="EMBL" id="TXL64142.1"/>
    </source>
</evidence>
<evidence type="ECO:0000256" key="1">
    <source>
        <dbReference type="ARBA" id="ARBA00004635"/>
    </source>
</evidence>